<dbReference type="Pfam" id="PF00665">
    <property type="entry name" value="rve"/>
    <property type="match status" value="1"/>
</dbReference>
<dbReference type="GO" id="GO:0003676">
    <property type="term" value="F:nucleic acid binding"/>
    <property type="evidence" value="ECO:0007669"/>
    <property type="project" value="InterPro"/>
</dbReference>
<sequence length="674" mass="77875">MSKGVDILGPFPLAPGQIKFLIVAVDYFTKWIEAEPVVVISVEKVKKFLWKKIICRFSLPTIIVSDNGTQFASKTTAEFCQGLGIKQVFTSVVHPQTNGQAEATNKVILRGLRRRLEEAKGWWVEELPQVLWSYHTTPHSATNETPLRLAFGTKAVIPVEIGEPPLQTKLFEPKANEGKLRANLDMIQEVREAAHIREFAIKARVAKLYNQKVIPRNFKPQDLVLRRTVHKAESNKLMPKWEGPFRVRKEVGRGAYKLETLKGKEIPRTWNAASLQIGNSWIRLGLVQKWQLNKVDHGLDSDKSYKCHLHGRPWIRLGLVQKWQLNKVDHGLDSDKSYKCYLHSRPWIHLGLVQKWQLKKVDHGLNSDKPYNCHLHGRPWIRLGLVQKWQLNKVDHGLDSDKSYKRHLHDRPWIRLGLVQKWQLNKVDHGLDSDKSYKCYLHGRPWIRLGLVQKWQLNKVDHGLDSDKSYKRHLHGRPWIRLGLVQKWQLNKVDHGLDSAKSYIHQGIRFRNIDEGVKKFDLLKGAFEAHFILIHYIDPLLIDGLIMCFNGILGSFERLIHCLHLILVVLLQVGFLCLESLHFGLERIIAKLQWKADSHEASSPLRPKLKIICDSPLQNFCAGQPKRIFRPPHPQTSSRRCKLGRTHELHTAVEHYRPQPSPNGPHPPQALRMQ</sequence>
<name>A0A371HZK7_MUCPR</name>
<keyword evidence="2" id="KW-0472">Membrane</keyword>
<dbReference type="InterPro" id="IPR012337">
    <property type="entry name" value="RNaseH-like_sf"/>
</dbReference>
<dbReference type="Proteomes" id="UP000257109">
    <property type="component" value="Unassembled WGS sequence"/>
</dbReference>
<keyword evidence="5" id="KW-1185">Reference proteome</keyword>
<dbReference type="InterPro" id="IPR001584">
    <property type="entry name" value="Integrase_cat-core"/>
</dbReference>
<keyword evidence="2" id="KW-0812">Transmembrane</keyword>
<gene>
    <name evidence="4" type="primary">Tf2-9</name>
    <name evidence="4" type="ORF">CR513_07562</name>
</gene>
<evidence type="ECO:0000256" key="2">
    <source>
        <dbReference type="SAM" id="Phobius"/>
    </source>
</evidence>
<feature type="region of interest" description="Disordered" evidence="1">
    <location>
        <begin position="653"/>
        <end position="674"/>
    </location>
</feature>
<proteinExistence type="predicted"/>
<reference evidence="4" key="1">
    <citation type="submission" date="2018-05" db="EMBL/GenBank/DDBJ databases">
        <title>Draft genome of Mucuna pruriens seed.</title>
        <authorList>
            <person name="Nnadi N.E."/>
            <person name="Vos R."/>
            <person name="Hasami M.H."/>
            <person name="Devisetty U.K."/>
            <person name="Aguiy J.C."/>
        </authorList>
    </citation>
    <scope>NUCLEOTIDE SEQUENCE [LARGE SCALE GENOMIC DNA]</scope>
    <source>
        <strain evidence="4">JCA_2017</strain>
    </source>
</reference>
<evidence type="ECO:0000313" key="5">
    <source>
        <dbReference type="Proteomes" id="UP000257109"/>
    </source>
</evidence>
<dbReference type="Gene3D" id="3.30.420.10">
    <property type="entry name" value="Ribonuclease H-like superfamily/Ribonuclease H"/>
    <property type="match status" value="1"/>
</dbReference>
<accession>A0A371HZK7</accession>
<organism evidence="4 5">
    <name type="scientific">Mucuna pruriens</name>
    <name type="common">Velvet bean</name>
    <name type="synonym">Dolichos pruriens</name>
    <dbReference type="NCBI Taxonomy" id="157652"/>
    <lineage>
        <taxon>Eukaryota</taxon>
        <taxon>Viridiplantae</taxon>
        <taxon>Streptophyta</taxon>
        <taxon>Embryophyta</taxon>
        <taxon>Tracheophyta</taxon>
        <taxon>Spermatophyta</taxon>
        <taxon>Magnoliopsida</taxon>
        <taxon>eudicotyledons</taxon>
        <taxon>Gunneridae</taxon>
        <taxon>Pentapetalae</taxon>
        <taxon>rosids</taxon>
        <taxon>fabids</taxon>
        <taxon>Fabales</taxon>
        <taxon>Fabaceae</taxon>
        <taxon>Papilionoideae</taxon>
        <taxon>50 kb inversion clade</taxon>
        <taxon>NPAAA clade</taxon>
        <taxon>indigoferoid/millettioid clade</taxon>
        <taxon>Phaseoleae</taxon>
        <taxon>Mucuna</taxon>
    </lineage>
</organism>
<dbReference type="InterPro" id="IPR036397">
    <property type="entry name" value="RNaseH_sf"/>
</dbReference>
<dbReference type="AlphaFoldDB" id="A0A371HZK7"/>
<dbReference type="EMBL" id="QJKJ01001318">
    <property type="protein sequence ID" value="RDY08230.1"/>
    <property type="molecule type" value="Genomic_DNA"/>
</dbReference>
<dbReference type="PANTHER" id="PTHR37984:SF5">
    <property type="entry name" value="PROTEIN NYNRIN-LIKE"/>
    <property type="match status" value="1"/>
</dbReference>
<feature type="non-terminal residue" evidence="4">
    <location>
        <position position="1"/>
    </location>
</feature>
<dbReference type="SUPFAM" id="SSF53098">
    <property type="entry name" value="Ribonuclease H-like"/>
    <property type="match status" value="1"/>
</dbReference>
<feature type="domain" description="Integrase catalytic" evidence="3">
    <location>
        <begin position="1"/>
        <end position="154"/>
    </location>
</feature>
<dbReference type="InterPro" id="IPR050951">
    <property type="entry name" value="Retrovirus_Pol_polyprotein"/>
</dbReference>
<dbReference type="PROSITE" id="PS50994">
    <property type="entry name" value="INTEGRASE"/>
    <property type="match status" value="1"/>
</dbReference>
<evidence type="ECO:0000313" key="4">
    <source>
        <dbReference type="EMBL" id="RDY08230.1"/>
    </source>
</evidence>
<protein>
    <submittedName>
        <fullName evidence="4">Tf2-9</fullName>
    </submittedName>
</protein>
<evidence type="ECO:0000259" key="3">
    <source>
        <dbReference type="PROSITE" id="PS50994"/>
    </source>
</evidence>
<dbReference type="OrthoDB" id="9827751at2759"/>
<feature type="compositionally biased region" description="Pro residues" evidence="1">
    <location>
        <begin position="659"/>
        <end position="668"/>
    </location>
</feature>
<evidence type="ECO:0000256" key="1">
    <source>
        <dbReference type="SAM" id="MobiDB-lite"/>
    </source>
</evidence>
<keyword evidence="2" id="KW-1133">Transmembrane helix</keyword>
<dbReference type="GO" id="GO:0015074">
    <property type="term" value="P:DNA integration"/>
    <property type="evidence" value="ECO:0007669"/>
    <property type="project" value="InterPro"/>
</dbReference>
<dbReference type="PANTHER" id="PTHR37984">
    <property type="entry name" value="PROTEIN CBG26694"/>
    <property type="match status" value="1"/>
</dbReference>
<feature type="transmembrane region" description="Helical" evidence="2">
    <location>
        <begin position="563"/>
        <end position="585"/>
    </location>
</feature>
<comment type="caution">
    <text evidence="4">The sequence shown here is derived from an EMBL/GenBank/DDBJ whole genome shotgun (WGS) entry which is preliminary data.</text>
</comment>